<dbReference type="InterPro" id="IPR036046">
    <property type="entry name" value="Acylphosphatase-like_dom_sf"/>
</dbReference>
<keyword evidence="10" id="KW-1185">Reference proteome</keyword>
<evidence type="ECO:0000256" key="5">
    <source>
        <dbReference type="ARBA" id="ARBA00047645"/>
    </source>
</evidence>
<reference evidence="9 10" key="1">
    <citation type="submission" date="2017-09" db="EMBL/GenBank/DDBJ databases">
        <title>Sequencing the genomes of two abundant thermophiles in Great Basin hot springs: Thermocrinis jamiesonii and novel Chloroflexi Thermoflexus hugenholtzii.</title>
        <authorList>
            <person name="Hedlund B."/>
        </authorList>
    </citation>
    <scope>NUCLEOTIDE SEQUENCE [LARGE SCALE GENOMIC DNA]</scope>
    <source>
        <strain evidence="9 10">G233</strain>
    </source>
</reference>
<accession>A0A2A9HAF0</accession>
<dbReference type="AlphaFoldDB" id="A0A2A9HAF0"/>
<dbReference type="GO" id="GO:0003998">
    <property type="term" value="F:acylphosphatase activity"/>
    <property type="evidence" value="ECO:0007669"/>
    <property type="project" value="UniProtKB-EC"/>
</dbReference>
<dbReference type="PANTHER" id="PTHR47268">
    <property type="entry name" value="ACYLPHOSPHATASE"/>
    <property type="match status" value="1"/>
</dbReference>
<proteinExistence type="inferred from homology"/>
<dbReference type="EMBL" id="PDJQ01000001">
    <property type="protein sequence ID" value="PFG72927.1"/>
    <property type="molecule type" value="Genomic_DNA"/>
</dbReference>
<dbReference type="InterPro" id="IPR020456">
    <property type="entry name" value="Acylphosphatase"/>
</dbReference>
<evidence type="ECO:0000313" key="10">
    <source>
        <dbReference type="Proteomes" id="UP000223071"/>
    </source>
</evidence>
<dbReference type="PANTHER" id="PTHR47268:SF4">
    <property type="entry name" value="ACYLPHOSPHATASE"/>
    <property type="match status" value="1"/>
</dbReference>
<evidence type="ECO:0000259" key="8">
    <source>
        <dbReference type="PROSITE" id="PS51160"/>
    </source>
</evidence>
<comment type="caution">
    <text evidence="9">The sequence shown here is derived from an EMBL/GenBank/DDBJ whole genome shotgun (WGS) entry which is preliminary data.</text>
</comment>
<dbReference type="SUPFAM" id="SSF54975">
    <property type="entry name" value="Acylphosphatase/BLUF domain-like"/>
    <property type="match status" value="1"/>
</dbReference>
<dbReference type="InterPro" id="IPR001792">
    <property type="entry name" value="Acylphosphatase-like_dom"/>
</dbReference>
<evidence type="ECO:0000256" key="1">
    <source>
        <dbReference type="ARBA" id="ARBA00005614"/>
    </source>
</evidence>
<evidence type="ECO:0000256" key="7">
    <source>
        <dbReference type="RuleBase" id="RU004168"/>
    </source>
</evidence>
<name>A0A2A9HAF0_TEPT2</name>
<evidence type="ECO:0000256" key="2">
    <source>
        <dbReference type="ARBA" id="ARBA00012150"/>
    </source>
</evidence>
<comment type="catalytic activity">
    <reaction evidence="5">
        <text>an acyl phosphate + H2O = a carboxylate + phosphate + H(+)</text>
        <dbReference type="Rhea" id="RHEA:14965"/>
        <dbReference type="ChEBI" id="CHEBI:15377"/>
        <dbReference type="ChEBI" id="CHEBI:15378"/>
        <dbReference type="ChEBI" id="CHEBI:29067"/>
        <dbReference type="ChEBI" id="CHEBI:43474"/>
        <dbReference type="ChEBI" id="CHEBI:59918"/>
        <dbReference type="EC" id="3.6.1.7"/>
    </reaction>
</comment>
<protein>
    <recommendedName>
        <fullName evidence="3">Acylphosphatase</fullName>
        <ecNumber evidence="2">3.6.1.7</ecNumber>
    </recommendedName>
    <alternativeName>
        <fullName evidence="4">Acylphosphate phosphohydrolase</fullName>
    </alternativeName>
</protein>
<dbReference type="Gene3D" id="3.30.70.100">
    <property type="match status" value="1"/>
</dbReference>
<comment type="similarity">
    <text evidence="1 7">Belongs to the acylphosphatase family.</text>
</comment>
<dbReference type="EC" id="3.6.1.7" evidence="2"/>
<evidence type="ECO:0000313" key="9">
    <source>
        <dbReference type="EMBL" id="PFG72927.1"/>
    </source>
</evidence>
<dbReference type="RefSeq" id="WP_098502422.1">
    <property type="nucleotide sequence ID" value="NZ_PDJQ01000001.1"/>
</dbReference>
<organism evidence="9 10">
    <name type="scientific">Tepidiforma thermophila (strain KCTC 52669 / CGMCC 1.13589 / G233)</name>
    <dbReference type="NCBI Taxonomy" id="2761530"/>
    <lineage>
        <taxon>Bacteria</taxon>
        <taxon>Bacillati</taxon>
        <taxon>Chloroflexota</taxon>
        <taxon>Tepidiformia</taxon>
        <taxon>Tepidiformales</taxon>
        <taxon>Tepidiformaceae</taxon>
        <taxon>Tepidiforma</taxon>
    </lineage>
</organism>
<evidence type="ECO:0000256" key="6">
    <source>
        <dbReference type="PROSITE-ProRule" id="PRU00520"/>
    </source>
</evidence>
<feature type="domain" description="Acylphosphatase-like" evidence="8">
    <location>
        <begin position="13"/>
        <end position="100"/>
    </location>
</feature>
<sequence length="100" mass="11243">MERAPNALYILEHRQIIIRGQVQGIGIRLWLRNVANSLNLFGSCRLLPDGTLQVHVQGERNLVKQFIIACKRGPSDARIDGIEVTSLPLDQRLGAFVVER</sequence>
<gene>
    <name evidence="9" type="ORF">A9A59_0120</name>
</gene>
<comment type="caution">
    <text evidence="6">Lacks conserved residue(s) required for the propagation of feature annotation.</text>
</comment>
<evidence type="ECO:0000256" key="4">
    <source>
        <dbReference type="ARBA" id="ARBA00032904"/>
    </source>
</evidence>
<dbReference type="Proteomes" id="UP000223071">
    <property type="component" value="Unassembled WGS sequence"/>
</dbReference>
<dbReference type="Pfam" id="PF00708">
    <property type="entry name" value="Acylphosphatase"/>
    <property type="match status" value="1"/>
</dbReference>
<dbReference type="PROSITE" id="PS51160">
    <property type="entry name" value="ACYLPHOSPHATASE_3"/>
    <property type="match status" value="1"/>
</dbReference>
<evidence type="ECO:0000256" key="3">
    <source>
        <dbReference type="ARBA" id="ARBA00015991"/>
    </source>
</evidence>